<gene>
    <name evidence="1" type="ORF">N0F65_002018</name>
</gene>
<comment type="caution">
    <text evidence="1">The sequence shown here is derived from an EMBL/GenBank/DDBJ whole genome shotgun (WGS) entry which is preliminary data.</text>
</comment>
<dbReference type="Proteomes" id="UP001146120">
    <property type="component" value="Unassembled WGS sequence"/>
</dbReference>
<organism evidence="1 2">
    <name type="scientific">Lagenidium giganteum</name>
    <dbReference type="NCBI Taxonomy" id="4803"/>
    <lineage>
        <taxon>Eukaryota</taxon>
        <taxon>Sar</taxon>
        <taxon>Stramenopiles</taxon>
        <taxon>Oomycota</taxon>
        <taxon>Peronosporomycetes</taxon>
        <taxon>Pythiales</taxon>
        <taxon>Pythiaceae</taxon>
    </lineage>
</organism>
<proteinExistence type="predicted"/>
<name>A0AAV2Z2N8_9STRA</name>
<accession>A0AAV2Z2N8</accession>
<protein>
    <submittedName>
        <fullName evidence="1">Uncharacterized protein</fullName>
    </submittedName>
</protein>
<sequence length="291" mass="31638">MPPPSALVVGTRIHWNNHCHDKPLVVDDVVAQVQAFCDVAATYAESIIIAVGVPTQLVTSAPDQSDQEAVFNASVREVVDRLVHWSRAPQAAGSAAIRILPMTFWGAFVPALNAIVETAVEAFPHTTHIVLQSLEIKVHCAGIHHLLERLNLDTDLVVGAALPGHDFAPSTDPNYVRELNGRTTPWNTLAIWNLRQLAKIGFLLVGDGIGVPGACASGVEEVSAIAVFQALFPHCSRAKVVAVPGLIWDVENFVDEERRRWQEEKMNSKLDRAARQMLHLGAPAGQVHHLS</sequence>
<evidence type="ECO:0000313" key="2">
    <source>
        <dbReference type="Proteomes" id="UP001146120"/>
    </source>
</evidence>
<evidence type="ECO:0000313" key="1">
    <source>
        <dbReference type="EMBL" id="DBA00015.1"/>
    </source>
</evidence>
<reference evidence="1" key="1">
    <citation type="submission" date="2022-11" db="EMBL/GenBank/DDBJ databases">
        <authorList>
            <person name="Morgan W.R."/>
            <person name="Tartar A."/>
        </authorList>
    </citation>
    <scope>NUCLEOTIDE SEQUENCE</scope>
    <source>
        <strain evidence="1">ARSEF 373</strain>
    </source>
</reference>
<dbReference type="EMBL" id="DAKRPA010000072">
    <property type="protein sequence ID" value="DBA00015.1"/>
    <property type="molecule type" value="Genomic_DNA"/>
</dbReference>
<reference evidence="1" key="2">
    <citation type="journal article" date="2023" name="Microbiol Resour">
        <title>Decontamination and Annotation of the Draft Genome Sequence of the Oomycete Lagenidium giganteum ARSEF 373.</title>
        <authorList>
            <person name="Morgan W.R."/>
            <person name="Tartar A."/>
        </authorList>
    </citation>
    <scope>NUCLEOTIDE SEQUENCE</scope>
    <source>
        <strain evidence="1">ARSEF 373</strain>
    </source>
</reference>
<dbReference type="AlphaFoldDB" id="A0AAV2Z2N8"/>
<keyword evidence="2" id="KW-1185">Reference proteome</keyword>